<reference evidence="4" key="1">
    <citation type="journal article" date="2019" name="Int. J. Syst. Evol. Microbiol.">
        <title>The Global Catalogue of Microorganisms (GCM) 10K type strain sequencing project: providing services to taxonomists for standard genome sequencing and annotation.</title>
        <authorList>
            <consortium name="The Broad Institute Genomics Platform"/>
            <consortium name="The Broad Institute Genome Sequencing Center for Infectious Disease"/>
            <person name="Wu L."/>
            <person name="Ma J."/>
        </authorList>
    </citation>
    <scope>NUCLEOTIDE SEQUENCE [LARGE SCALE GENOMIC DNA]</scope>
    <source>
        <strain evidence="4">JCM 17388</strain>
    </source>
</reference>
<organism evidence="3 4">
    <name type="scientific">Streptosporangium oxazolinicum</name>
    <dbReference type="NCBI Taxonomy" id="909287"/>
    <lineage>
        <taxon>Bacteria</taxon>
        <taxon>Bacillati</taxon>
        <taxon>Actinomycetota</taxon>
        <taxon>Actinomycetes</taxon>
        <taxon>Streptosporangiales</taxon>
        <taxon>Streptosporangiaceae</taxon>
        <taxon>Streptosporangium</taxon>
    </lineage>
</organism>
<keyword evidence="4" id="KW-1185">Reference proteome</keyword>
<evidence type="ECO:0000313" key="3">
    <source>
        <dbReference type="EMBL" id="GAA4197056.1"/>
    </source>
</evidence>
<evidence type="ECO:0008006" key="5">
    <source>
        <dbReference type="Google" id="ProtNLM"/>
    </source>
</evidence>
<comment type="caution">
    <text evidence="3">The sequence shown here is derived from an EMBL/GenBank/DDBJ whole genome shotgun (WGS) entry which is preliminary data.</text>
</comment>
<evidence type="ECO:0000256" key="1">
    <source>
        <dbReference type="SAM" id="MobiDB-lite"/>
    </source>
</evidence>
<dbReference type="RefSeq" id="WP_344920017.1">
    <property type="nucleotide sequence ID" value="NZ_BAABAQ010000008.1"/>
</dbReference>
<dbReference type="EMBL" id="BAABAQ010000008">
    <property type="protein sequence ID" value="GAA4197056.1"/>
    <property type="molecule type" value="Genomic_DNA"/>
</dbReference>
<evidence type="ECO:0000256" key="2">
    <source>
        <dbReference type="SAM" id="SignalP"/>
    </source>
</evidence>
<accession>A0ABP8B3E6</accession>
<proteinExistence type="predicted"/>
<gene>
    <name evidence="3" type="ORF">GCM10022252_45450</name>
</gene>
<feature type="region of interest" description="Disordered" evidence="1">
    <location>
        <begin position="149"/>
        <end position="169"/>
    </location>
</feature>
<keyword evidence="2" id="KW-0732">Signal</keyword>
<feature type="chain" id="PRO_5046930834" description="Secreted protein" evidence="2">
    <location>
        <begin position="26"/>
        <end position="183"/>
    </location>
</feature>
<evidence type="ECO:0000313" key="4">
    <source>
        <dbReference type="Proteomes" id="UP001501251"/>
    </source>
</evidence>
<sequence>MKKIAAAAAVVAGLATLAVTSPASAATVVVEQIYSRTVPESGGQFSCPEGMVMTGRAHTGDENNPTTYWCSRVLIDGVQVQVHWGDWSTGVNENRSTFIAPLDQVLVGRWHQGDERGLTRYRTAALYWQGRQVRITSLRWSGGVKESSHNVQARSGEVMTGRSHSGDENGTTNYQFGLVTFTG</sequence>
<dbReference type="Proteomes" id="UP001501251">
    <property type="component" value="Unassembled WGS sequence"/>
</dbReference>
<feature type="signal peptide" evidence="2">
    <location>
        <begin position="1"/>
        <end position="25"/>
    </location>
</feature>
<name>A0ABP8B3E6_9ACTN</name>
<protein>
    <recommendedName>
        <fullName evidence="5">Secreted protein</fullName>
    </recommendedName>
</protein>